<sequence length="83" mass="9249">MPQSKKPVLSNGNWSLPLFSHLGHMQTSFLVCSQAPLENSLRLGDSRLDFVVSAPINYHIALPIWTQKLATPTLSLLHHTDET</sequence>
<proteinExistence type="predicted"/>
<dbReference type="Proteomes" id="UP000784294">
    <property type="component" value="Unassembled WGS sequence"/>
</dbReference>
<gene>
    <name evidence="1" type="ORF">PXEA_LOCUS28449</name>
</gene>
<dbReference type="EMBL" id="CAAALY010248862">
    <property type="protein sequence ID" value="VEL35009.1"/>
    <property type="molecule type" value="Genomic_DNA"/>
</dbReference>
<comment type="caution">
    <text evidence="1">The sequence shown here is derived from an EMBL/GenBank/DDBJ whole genome shotgun (WGS) entry which is preliminary data.</text>
</comment>
<reference evidence="1" key="1">
    <citation type="submission" date="2018-11" db="EMBL/GenBank/DDBJ databases">
        <authorList>
            <consortium name="Pathogen Informatics"/>
        </authorList>
    </citation>
    <scope>NUCLEOTIDE SEQUENCE</scope>
</reference>
<keyword evidence="2" id="KW-1185">Reference proteome</keyword>
<evidence type="ECO:0000313" key="2">
    <source>
        <dbReference type="Proteomes" id="UP000784294"/>
    </source>
</evidence>
<organism evidence="1 2">
    <name type="scientific">Protopolystoma xenopodis</name>
    <dbReference type="NCBI Taxonomy" id="117903"/>
    <lineage>
        <taxon>Eukaryota</taxon>
        <taxon>Metazoa</taxon>
        <taxon>Spiralia</taxon>
        <taxon>Lophotrochozoa</taxon>
        <taxon>Platyhelminthes</taxon>
        <taxon>Monogenea</taxon>
        <taxon>Polyopisthocotylea</taxon>
        <taxon>Polystomatidea</taxon>
        <taxon>Polystomatidae</taxon>
        <taxon>Protopolystoma</taxon>
    </lineage>
</organism>
<dbReference type="AlphaFoldDB" id="A0A448XEN8"/>
<evidence type="ECO:0000313" key="1">
    <source>
        <dbReference type="EMBL" id="VEL35009.1"/>
    </source>
</evidence>
<protein>
    <submittedName>
        <fullName evidence="1">Uncharacterized protein</fullName>
    </submittedName>
</protein>
<accession>A0A448XEN8</accession>
<name>A0A448XEN8_9PLAT</name>